<protein>
    <recommendedName>
        <fullName evidence="3">DUF4304 domain-containing protein</fullName>
    </recommendedName>
</protein>
<organism evidence="1 2">
    <name type="scientific">Streptomyces griseus</name>
    <dbReference type="NCBI Taxonomy" id="1911"/>
    <lineage>
        <taxon>Bacteria</taxon>
        <taxon>Bacillati</taxon>
        <taxon>Actinomycetota</taxon>
        <taxon>Actinomycetes</taxon>
        <taxon>Kitasatosporales</taxon>
        <taxon>Streptomycetaceae</taxon>
        <taxon>Streptomyces</taxon>
    </lineage>
</organism>
<dbReference type="EMBL" id="UHID01000008">
    <property type="protein sequence ID" value="SUP61726.1"/>
    <property type="molecule type" value="Genomic_DNA"/>
</dbReference>
<dbReference type="RefSeq" id="WP_115069530.1">
    <property type="nucleotide sequence ID" value="NZ_UHID01000008.1"/>
</dbReference>
<accession>A0A380P969</accession>
<dbReference type="Pfam" id="PF14137">
    <property type="entry name" value="DUF4304"/>
    <property type="match status" value="1"/>
</dbReference>
<evidence type="ECO:0008006" key="3">
    <source>
        <dbReference type="Google" id="ProtNLM"/>
    </source>
</evidence>
<name>A0A380P969_STRGR</name>
<sequence>MINSILLEAFNEVFKSLGFRKKSANWCRVSGDLYCIVGVQESRWDESCYVNVGFTPAVNVKAGWLPESKCLVRFRADAITSISREDLNLLSGEAAKASGEDDLRVGLLEKIAKPAARAVDPIENMQDLKSLLRTSVSDQVFIHRKIRGELLEEG</sequence>
<evidence type="ECO:0000313" key="2">
    <source>
        <dbReference type="Proteomes" id="UP000254150"/>
    </source>
</evidence>
<dbReference type="Proteomes" id="UP000254150">
    <property type="component" value="Unassembled WGS sequence"/>
</dbReference>
<gene>
    <name evidence="1" type="ORF">NCTC7807_04883</name>
</gene>
<dbReference type="AlphaFoldDB" id="A0A380P969"/>
<evidence type="ECO:0000313" key="1">
    <source>
        <dbReference type="EMBL" id="SUP61726.1"/>
    </source>
</evidence>
<reference evidence="1 2" key="1">
    <citation type="submission" date="2018-06" db="EMBL/GenBank/DDBJ databases">
        <authorList>
            <consortium name="Pathogen Informatics"/>
            <person name="Doyle S."/>
        </authorList>
    </citation>
    <scope>NUCLEOTIDE SEQUENCE [LARGE SCALE GENOMIC DNA]</scope>
    <source>
        <strain evidence="1 2">NCTC7807</strain>
    </source>
</reference>
<dbReference type="InterPro" id="IPR025412">
    <property type="entry name" value="DUF4304"/>
</dbReference>
<proteinExistence type="predicted"/>